<dbReference type="Proteomes" id="UP000030764">
    <property type="component" value="Unassembled WGS sequence"/>
</dbReference>
<dbReference type="GO" id="GO:0005524">
    <property type="term" value="F:ATP binding"/>
    <property type="evidence" value="ECO:0007669"/>
    <property type="project" value="InterPro"/>
</dbReference>
<feature type="non-terminal residue" evidence="5">
    <location>
        <position position="520"/>
    </location>
</feature>
<feature type="compositionally biased region" description="Polar residues" evidence="3">
    <location>
        <begin position="38"/>
        <end position="47"/>
    </location>
</feature>
<dbReference type="EMBL" id="KL363184">
    <property type="protein sequence ID" value="KFD58408.1"/>
    <property type="molecule type" value="Genomic_DNA"/>
</dbReference>
<evidence type="ECO:0000256" key="1">
    <source>
        <dbReference type="ARBA" id="ARBA00022801"/>
    </source>
</evidence>
<evidence type="ECO:0000256" key="3">
    <source>
        <dbReference type="SAM" id="MobiDB-lite"/>
    </source>
</evidence>
<dbReference type="AlphaFoldDB" id="A0A085MMG2"/>
<dbReference type="GO" id="GO:0003676">
    <property type="term" value="F:nucleic acid binding"/>
    <property type="evidence" value="ECO:0007669"/>
    <property type="project" value="InterPro"/>
</dbReference>
<keyword evidence="2" id="KW-0547">Nucleotide-binding</keyword>
<dbReference type="InterPro" id="IPR027417">
    <property type="entry name" value="P-loop_NTPase"/>
</dbReference>
<proteinExistence type="predicted"/>
<keyword evidence="6" id="KW-1185">Reference proteome</keyword>
<evidence type="ECO:0000313" key="5">
    <source>
        <dbReference type="EMBL" id="KFD58408.1"/>
    </source>
</evidence>
<accession>A0A085MMG2</accession>
<dbReference type="GO" id="GO:0016787">
    <property type="term" value="F:hydrolase activity"/>
    <property type="evidence" value="ECO:0007669"/>
    <property type="project" value="UniProtKB-KW"/>
</dbReference>
<protein>
    <recommendedName>
        <fullName evidence="4">Helicase ATP-binding domain-containing protein</fullName>
    </recommendedName>
</protein>
<keyword evidence="2" id="KW-0347">Helicase</keyword>
<dbReference type="SUPFAM" id="SSF52540">
    <property type="entry name" value="P-loop containing nucleoside triphosphate hydrolases"/>
    <property type="match status" value="2"/>
</dbReference>
<organism evidence="5 6">
    <name type="scientific">Trichuris suis</name>
    <name type="common">pig whipworm</name>
    <dbReference type="NCBI Taxonomy" id="68888"/>
    <lineage>
        <taxon>Eukaryota</taxon>
        <taxon>Metazoa</taxon>
        <taxon>Ecdysozoa</taxon>
        <taxon>Nematoda</taxon>
        <taxon>Enoplea</taxon>
        <taxon>Dorylaimia</taxon>
        <taxon>Trichinellida</taxon>
        <taxon>Trichuridae</taxon>
        <taxon>Trichuris</taxon>
    </lineage>
</organism>
<feature type="domain" description="Helicase ATP-binding" evidence="4">
    <location>
        <begin position="152"/>
        <end position="306"/>
    </location>
</feature>
<dbReference type="InterPro" id="IPR011545">
    <property type="entry name" value="DEAD/DEAH_box_helicase_dom"/>
</dbReference>
<sequence length="520" mass="57336">MSKLIRSGRKGRDEEKILEAGGNDTVTRNSTFEHSDAQRSTIYSNDSTDGRGNIVGSCTGSSDTVTRNSTFEHSDAQRSTIYSNDSTDGRGNIVGSCTGSSGCAKQVTTKSLQELSRCQKNANVKCKGSIDKKITNVSITKNGPSVPESTLLSFMLSGKDVVASVSVSSNHRYFYLIPLTSVLVSLPKPSVSGARQYPQVVILVASKVIAAGIRNDVEQLLRHTGKRAVTACCGVKYEVQRKQILLGCDLIIGTAQRLLAFITEGKIALQFVKIIVIDRVEDVDEKALKSLMEHCPKVERQVCLFTRGMTTQCQQCIRDYLRSDFLYVSLGKLGSRTASALSVKHLVIDVSGASKNEFMSNLLNDFGKRYLANSDREVKIIVFLDSVTTTGEVIPIVKLQLPWAQLIGLDDKQTNTERKRAIEQFKRCQSVVLMMCEACSCEDFLFTVDLLIFHDIPSKSEVYFQLVCTVGENGTVATLYDRHIDLFKSVTILTALKNAKQKPPYWLCDDSLRAVVKSDL</sequence>
<dbReference type="PANTHER" id="PTHR47958">
    <property type="entry name" value="ATP-DEPENDENT RNA HELICASE DBP3"/>
    <property type="match status" value="1"/>
</dbReference>
<reference evidence="5 6" key="1">
    <citation type="journal article" date="2014" name="Nat. Genet.">
        <title>Genome and transcriptome of the porcine whipworm Trichuris suis.</title>
        <authorList>
            <person name="Jex A.R."/>
            <person name="Nejsum P."/>
            <person name="Schwarz E.M."/>
            <person name="Hu L."/>
            <person name="Young N.D."/>
            <person name="Hall R.S."/>
            <person name="Korhonen P.K."/>
            <person name="Liao S."/>
            <person name="Thamsborg S."/>
            <person name="Xia J."/>
            <person name="Xu P."/>
            <person name="Wang S."/>
            <person name="Scheerlinck J.P."/>
            <person name="Hofmann A."/>
            <person name="Sternberg P.W."/>
            <person name="Wang J."/>
            <person name="Gasser R.B."/>
        </authorList>
    </citation>
    <scope>NUCLEOTIDE SEQUENCE [LARGE SCALE GENOMIC DNA]</scope>
    <source>
        <strain evidence="5">DCEP-RM93M</strain>
    </source>
</reference>
<feature type="region of interest" description="Disordered" evidence="3">
    <location>
        <begin position="1"/>
        <end position="48"/>
    </location>
</feature>
<evidence type="ECO:0000259" key="4">
    <source>
        <dbReference type="PROSITE" id="PS51192"/>
    </source>
</evidence>
<dbReference type="PROSITE" id="PS51192">
    <property type="entry name" value="HELICASE_ATP_BIND_1"/>
    <property type="match status" value="1"/>
</dbReference>
<dbReference type="InterPro" id="IPR014001">
    <property type="entry name" value="Helicase_ATP-bd"/>
</dbReference>
<evidence type="ECO:0000313" key="6">
    <source>
        <dbReference type="Proteomes" id="UP000030764"/>
    </source>
</evidence>
<dbReference type="Gene3D" id="3.40.50.300">
    <property type="entry name" value="P-loop containing nucleotide triphosphate hydrolases"/>
    <property type="match status" value="2"/>
</dbReference>
<gene>
    <name evidence="5" type="ORF">M513_00634</name>
</gene>
<keyword evidence="2" id="KW-0067">ATP-binding</keyword>
<dbReference type="Pfam" id="PF00270">
    <property type="entry name" value="DEAD"/>
    <property type="match status" value="1"/>
</dbReference>
<keyword evidence="1" id="KW-0378">Hydrolase</keyword>
<dbReference type="GO" id="GO:0004386">
    <property type="term" value="F:helicase activity"/>
    <property type="evidence" value="ECO:0007669"/>
    <property type="project" value="UniProtKB-KW"/>
</dbReference>
<name>A0A085MMG2_9BILA</name>
<evidence type="ECO:0000256" key="2">
    <source>
        <dbReference type="ARBA" id="ARBA00022806"/>
    </source>
</evidence>